<dbReference type="InterPro" id="IPR012340">
    <property type="entry name" value="NA-bd_OB-fold"/>
</dbReference>
<dbReference type="AlphaFoldDB" id="A0A1G2E2T3"/>
<dbReference type="SUPFAM" id="SSF55666">
    <property type="entry name" value="Ribonuclease PH domain 2-like"/>
    <property type="match status" value="2"/>
</dbReference>
<dbReference type="EMBL" id="MHLU01000029">
    <property type="protein sequence ID" value="OGZ20154.1"/>
    <property type="molecule type" value="Genomic_DNA"/>
</dbReference>
<dbReference type="InterPro" id="IPR020568">
    <property type="entry name" value="Ribosomal_Su5_D2-typ_SF"/>
</dbReference>
<dbReference type="SMART" id="SM00322">
    <property type="entry name" value="KH"/>
    <property type="match status" value="1"/>
</dbReference>
<evidence type="ECO:0000256" key="5">
    <source>
        <dbReference type="HAMAP-Rule" id="MF_01595"/>
    </source>
</evidence>
<keyword evidence="5" id="KW-0479">Metal-binding</keyword>
<dbReference type="Pfam" id="PF00013">
    <property type="entry name" value="KH_1"/>
    <property type="match status" value="1"/>
</dbReference>
<dbReference type="SUPFAM" id="SSF50249">
    <property type="entry name" value="Nucleic acid-binding proteins"/>
    <property type="match status" value="1"/>
</dbReference>
<comment type="function">
    <text evidence="5">Involved in mRNA degradation. Catalyzes the phosphorolysis of single-stranded polyribonucleotides processively in the 3'- to 5'-direction.</text>
</comment>
<feature type="binding site" evidence="5">
    <location>
        <position position="494"/>
    </location>
    <ligand>
        <name>Mg(2+)</name>
        <dbReference type="ChEBI" id="CHEBI:18420"/>
    </ligand>
</feature>
<evidence type="ECO:0000256" key="1">
    <source>
        <dbReference type="ARBA" id="ARBA00007404"/>
    </source>
</evidence>
<reference evidence="7 8" key="1">
    <citation type="journal article" date="2016" name="Nat. Commun.">
        <title>Thousands of microbial genomes shed light on interconnected biogeochemical processes in an aquifer system.</title>
        <authorList>
            <person name="Anantharaman K."/>
            <person name="Brown C.T."/>
            <person name="Hug L.A."/>
            <person name="Sharon I."/>
            <person name="Castelle C.J."/>
            <person name="Probst A.J."/>
            <person name="Thomas B.C."/>
            <person name="Singh A."/>
            <person name="Wilkins M.J."/>
            <person name="Karaoz U."/>
            <person name="Brodie E.L."/>
            <person name="Williams K.H."/>
            <person name="Hubbard S.S."/>
            <person name="Banfield J.F."/>
        </authorList>
    </citation>
    <scope>NUCLEOTIDE SEQUENCE [LARGE SCALE GENOMIC DNA]</scope>
</reference>
<keyword evidence="2 5" id="KW-0808">Transferase</keyword>
<dbReference type="InterPro" id="IPR004087">
    <property type="entry name" value="KH_dom"/>
</dbReference>
<dbReference type="GO" id="GO:0004654">
    <property type="term" value="F:polyribonucleotide nucleotidyltransferase activity"/>
    <property type="evidence" value="ECO:0007669"/>
    <property type="project" value="UniProtKB-UniRule"/>
</dbReference>
<evidence type="ECO:0000256" key="4">
    <source>
        <dbReference type="ARBA" id="ARBA00022884"/>
    </source>
</evidence>
<dbReference type="SMART" id="SM00316">
    <property type="entry name" value="S1"/>
    <property type="match status" value="1"/>
</dbReference>
<protein>
    <recommendedName>
        <fullName evidence="5">Polyribonucleotide nucleotidyltransferase</fullName>
        <ecNumber evidence="5">2.7.7.8</ecNumber>
    </recommendedName>
    <alternativeName>
        <fullName evidence="5">Polynucleotide phosphorylase</fullName>
        <shortName evidence="5">PNPase</shortName>
    </alternativeName>
</protein>
<dbReference type="GO" id="GO:0000175">
    <property type="term" value="F:3'-5'-RNA exonuclease activity"/>
    <property type="evidence" value="ECO:0007669"/>
    <property type="project" value="TreeGrafter"/>
</dbReference>
<comment type="cofactor">
    <cofactor evidence="5">
        <name>Mg(2+)</name>
        <dbReference type="ChEBI" id="CHEBI:18420"/>
    </cofactor>
</comment>
<dbReference type="InterPro" id="IPR003029">
    <property type="entry name" value="S1_domain"/>
</dbReference>
<dbReference type="FunFam" id="3.30.230.70:FF:000001">
    <property type="entry name" value="Polyribonucleotide nucleotidyltransferase"/>
    <property type="match status" value="1"/>
</dbReference>
<comment type="similarity">
    <text evidence="1 5">Belongs to the polyribonucleotide nucleotidyltransferase family.</text>
</comment>
<dbReference type="PANTHER" id="PTHR11252:SF0">
    <property type="entry name" value="POLYRIBONUCLEOTIDE NUCLEOTIDYLTRANSFERASE 1, MITOCHONDRIAL"/>
    <property type="match status" value="1"/>
</dbReference>
<comment type="catalytic activity">
    <reaction evidence="5">
        <text>RNA(n+1) + phosphate = RNA(n) + a ribonucleoside 5'-diphosphate</text>
        <dbReference type="Rhea" id="RHEA:22096"/>
        <dbReference type="Rhea" id="RHEA-COMP:14527"/>
        <dbReference type="Rhea" id="RHEA-COMP:17342"/>
        <dbReference type="ChEBI" id="CHEBI:43474"/>
        <dbReference type="ChEBI" id="CHEBI:57930"/>
        <dbReference type="ChEBI" id="CHEBI:140395"/>
        <dbReference type="EC" id="2.7.7.8"/>
    </reaction>
</comment>
<dbReference type="HAMAP" id="MF_01595">
    <property type="entry name" value="PNPase"/>
    <property type="match status" value="1"/>
</dbReference>
<dbReference type="InterPro" id="IPR036612">
    <property type="entry name" value="KH_dom_type_1_sf"/>
</dbReference>
<dbReference type="InterPro" id="IPR027408">
    <property type="entry name" value="PNPase/RNase_PH_dom_sf"/>
</dbReference>
<sequence>MQKQSYSIDIGGKVLTAEFNDLADQAHGSVLMRYGNSAVLATAVMSNKAKEGGDFFPLTVDFEERFYAAGQILGSRFLRREGRPSDEAILSARIIDRTIRPLFDGRIRNEVQVITTVLAIDKDTPDIMAVNAASLALATSDIPWDGPVSAVRVARQNGAWITLPPFRGDEGEELAEGDCELVVCGKDGNVNMIEMNGSEIPENVVMEGLTYASKEIEKLQIFQKEIIAKYGKAKRTITLADVGDDIKALFAEKIAPTLEETIFFEAGRAREYALLEVWMKHVKEVEGMDTKLAEQYFDDQVNELLHKKAIDENKRPDGRGFDDVRPLFAQAGGISPVLHGAGVFYRGGTHVLSVLTLGGPQEAQLVEGMEVQEKKRYMHHYNFPPYSSGETGRMGGTNRRMIGHGALAEKALVPVLPSKENFPYTIRIVSESLASNGSTSMASVCGSTLALMDAGVPIKEPVAGIASGLMMESATKYKVLTDIQGPEDHHGDMDFKVAGTKNGVTAIQMDVKVGGIPLPILTEALAKAKDARMTILKTITTTIATPRADISPYAPKIVVIKIKPDQIGMVIGSGGKTVNEIREQTGAEIDIEDDGTVFITGKNGSAEKARDIIAEMTHEYVAGEMFKGVVTRLMDFGAFVKIGHSAEGLVHVSEIASFRIERVADYMKEGMEVPVVVKEVDEKGRINLSIKRADKDFIKPNERDAKLITEHRTTS</sequence>
<dbReference type="Gene3D" id="3.30.230.70">
    <property type="entry name" value="GHMP Kinase, N-terminal domain"/>
    <property type="match status" value="2"/>
</dbReference>
<dbReference type="Pfam" id="PF01138">
    <property type="entry name" value="RNase_PH"/>
    <property type="match status" value="2"/>
</dbReference>
<organism evidence="7 8">
    <name type="scientific">Candidatus Lloydbacteria bacterium RIFOXYC12_FULL_46_25</name>
    <dbReference type="NCBI Taxonomy" id="1798670"/>
    <lineage>
        <taxon>Bacteria</taxon>
        <taxon>Candidatus Lloydiibacteriota</taxon>
    </lineage>
</organism>
<dbReference type="GO" id="GO:0006402">
    <property type="term" value="P:mRNA catabolic process"/>
    <property type="evidence" value="ECO:0007669"/>
    <property type="project" value="UniProtKB-UniRule"/>
</dbReference>
<evidence type="ECO:0000313" key="7">
    <source>
        <dbReference type="EMBL" id="OGZ20154.1"/>
    </source>
</evidence>
<keyword evidence="3 5" id="KW-0548">Nucleotidyltransferase</keyword>
<feature type="domain" description="S1 motif" evidence="6">
    <location>
        <begin position="623"/>
        <end position="691"/>
    </location>
</feature>
<dbReference type="NCBIfam" id="TIGR03591">
    <property type="entry name" value="polynuc_phos"/>
    <property type="match status" value="1"/>
</dbReference>
<dbReference type="Gene3D" id="2.40.50.140">
    <property type="entry name" value="Nucleic acid-binding proteins"/>
    <property type="match status" value="1"/>
</dbReference>
<dbReference type="SUPFAM" id="SSF54791">
    <property type="entry name" value="Eukaryotic type KH-domain (KH-domain type I)"/>
    <property type="match status" value="1"/>
</dbReference>
<dbReference type="InterPro" id="IPR004088">
    <property type="entry name" value="KH_dom_type_1"/>
</dbReference>
<dbReference type="PANTHER" id="PTHR11252">
    <property type="entry name" value="POLYRIBONUCLEOTIDE NUCLEOTIDYLTRANSFERASE"/>
    <property type="match status" value="1"/>
</dbReference>
<keyword evidence="5" id="KW-0963">Cytoplasm</keyword>
<dbReference type="Proteomes" id="UP000178106">
    <property type="component" value="Unassembled WGS sequence"/>
</dbReference>
<proteinExistence type="inferred from homology"/>
<dbReference type="EC" id="2.7.7.8" evidence="5"/>
<dbReference type="CDD" id="cd02393">
    <property type="entry name" value="KH-I_PNPase"/>
    <property type="match status" value="1"/>
</dbReference>
<gene>
    <name evidence="5" type="primary">pnp</name>
    <name evidence="7" type="ORF">A2494_02675</name>
</gene>
<accession>A0A1G2E2T3</accession>
<keyword evidence="4 5" id="KW-0694">RNA-binding</keyword>
<dbReference type="InterPro" id="IPR012162">
    <property type="entry name" value="PNPase"/>
</dbReference>
<dbReference type="GO" id="GO:0003723">
    <property type="term" value="F:RNA binding"/>
    <property type="evidence" value="ECO:0007669"/>
    <property type="project" value="UniProtKB-UniRule"/>
</dbReference>
<dbReference type="GO" id="GO:0005829">
    <property type="term" value="C:cytosol"/>
    <property type="evidence" value="ECO:0007669"/>
    <property type="project" value="TreeGrafter"/>
</dbReference>
<dbReference type="Pfam" id="PF00575">
    <property type="entry name" value="S1"/>
    <property type="match status" value="1"/>
</dbReference>
<evidence type="ECO:0000256" key="3">
    <source>
        <dbReference type="ARBA" id="ARBA00022695"/>
    </source>
</evidence>
<dbReference type="NCBIfam" id="NF008805">
    <property type="entry name" value="PRK11824.1"/>
    <property type="match status" value="1"/>
</dbReference>
<evidence type="ECO:0000313" key="8">
    <source>
        <dbReference type="Proteomes" id="UP000178106"/>
    </source>
</evidence>
<dbReference type="PROSITE" id="PS50084">
    <property type="entry name" value="KH_TYPE_1"/>
    <property type="match status" value="1"/>
</dbReference>
<evidence type="ECO:0000259" key="6">
    <source>
        <dbReference type="PROSITE" id="PS50126"/>
    </source>
</evidence>
<dbReference type="GO" id="GO:0000287">
    <property type="term" value="F:magnesium ion binding"/>
    <property type="evidence" value="ECO:0007669"/>
    <property type="project" value="UniProtKB-UniRule"/>
</dbReference>
<name>A0A1G2E2T3_9BACT</name>
<dbReference type="FunFam" id="3.30.1370.10:FF:000001">
    <property type="entry name" value="Polyribonucleotide nucleotidyltransferase"/>
    <property type="match status" value="1"/>
</dbReference>
<dbReference type="PROSITE" id="PS50126">
    <property type="entry name" value="S1"/>
    <property type="match status" value="1"/>
</dbReference>
<dbReference type="InterPro" id="IPR036345">
    <property type="entry name" value="ExoRNase_PH_dom2_sf"/>
</dbReference>
<feature type="binding site" evidence="5">
    <location>
        <position position="488"/>
    </location>
    <ligand>
        <name>Mg(2+)</name>
        <dbReference type="ChEBI" id="CHEBI:18420"/>
    </ligand>
</feature>
<evidence type="ECO:0000256" key="2">
    <source>
        <dbReference type="ARBA" id="ARBA00022679"/>
    </source>
</evidence>
<keyword evidence="5" id="KW-0460">Magnesium</keyword>
<dbReference type="InterPro" id="IPR001247">
    <property type="entry name" value="ExoRNase_PH_dom1"/>
</dbReference>
<dbReference type="PIRSF" id="PIRSF005499">
    <property type="entry name" value="PNPase"/>
    <property type="match status" value="1"/>
</dbReference>
<comment type="subcellular location">
    <subcellularLocation>
        <location evidence="5">Cytoplasm</location>
    </subcellularLocation>
</comment>
<dbReference type="Gene3D" id="3.30.1370.10">
    <property type="entry name" value="K Homology domain, type 1"/>
    <property type="match status" value="1"/>
</dbReference>
<dbReference type="CDD" id="cd11364">
    <property type="entry name" value="RNase_PH_PNPase_2"/>
    <property type="match status" value="1"/>
</dbReference>
<dbReference type="SUPFAM" id="SSF54211">
    <property type="entry name" value="Ribosomal protein S5 domain 2-like"/>
    <property type="match status" value="2"/>
</dbReference>
<comment type="caution">
    <text evidence="7">The sequence shown here is derived from an EMBL/GenBank/DDBJ whole genome shotgun (WGS) entry which is preliminary data.</text>
</comment>